<keyword evidence="1" id="KW-0812">Transmembrane</keyword>
<gene>
    <name evidence="2" type="ORF">ACFQY0_21080</name>
</gene>
<keyword evidence="1" id="KW-0472">Membrane</keyword>
<evidence type="ECO:0000256" key="1">
    <source>
        <dbReference type="SAM" id="Phobius"/>
    </source>
</evidence>
<sequence>MISWTKSYRLTALVFFFGSLLTGAGLALLADRLIGNHLVAYGLGGFGVFFAFLAVPVIRRPHLRVRADRTRIEVDSPSWIIGRSVRVATDQVDGVVYTKGFEHEDLAVLRLRDGTEVILPNVPGFPAAQIQGLLASR</sequence>
<comment type="caution">
    <text evidence="2">The sequence shown here is derived from an EMBL/GenBank/DDBJ whole genome shotgun (WGS) entry which is preliminary data.</text>
</comment>
<dbReference type="EMBL" id="JBHTBS010000042">
    <property type="protein sequence ID" value="MFC7339692.1"/>
    <property type="molecule type" value="Genomic_DNA"/>
</dbReference>
<evidence type="ECO:0000313" key="3">
    <source>
        <dbReference type="Proteomes" id="UP001596472"/>
    </source>
</evidence>
<evidence type="ECO:0008006" key="4">
    <source>
        <dbReference type="Google" id="ProtNLM"/>
    </source>
</evidence>
<keyword evidence="3" id="KW-1185">Reference proteome</keyword>
<feature type="transmembrane region" description="Helical" evidence="1">
    <location>
        <begin position="39"/>
        <end position="58"/>
    </location>
</feature>
<accession>A0ABW2LFA5</accession>
<organism evidence="2 3">
    <name type="scientific">Haloferula chungangensis</name>
    <dbReference type="NCBI Taxonomy" id="1048331"/>
    <lineage>
        <taxon>Bacteria</taxon>
        <taxon>Pseudomonadati</taxon>
        <taxon>Verrucomicrobiota</taxon>
        <taxon>Verrucomicrobiia</taxon>
        <taxon>Verrucomicrobiales</taxon>
        <taxon>Verrucomicrobiaceae</taxon>
        <taxon>Haloferula</taxon>
    </lineage>
</organism>
<protein>
    <recommendedName>
        <fullName evidence="4">PH domain-containing protein</fullName>
    </recommendedName>
</protein>
<reference evidence="3" key="1">
    <citation type="journal article" date="2019" name="Int. J. Syst. Evol. Microbiol.">
        <title>The Global Catalogue of Microorganisms (GCM) 10K type strain sequencing project: providing services to taxonomists for standard genome sequencing and annotation.</title>
        <authorList>
            <consortium name="The Broad Institute Genomics Platform"/>
            <consortium name="The Broad Institute Genome Sequencing Center for Infectious Disease"/>
            <person name="Wu L."/>
            <person name="Ma J."/>
        </authorList>
    </citation>
    <scope>NUCLEOTIDE SEQUENCE [LARGE SCALE GENOMIC DNA]</scope>
    <source>
        <strain evidence="3">CGMCC 4.1467</strain>
    </source>
</reference>
<name>A0ABW2LFA5_9BACT</name>
<keyword evidence="1" id="KW-1133">Transmembrane helix</keyword>
<proteinExistence type="predicted"/>
<evidence type="ECO:0000313" key="2">
    <source>
        <dbReference type="EMBL" id="MFC7339692.1"/>
    </source>
</evidence>
<dbReference type="Proteomes" id="UP001596472">
    <property type="component" value="Unassembled WGS sequence"/>
</dbReference>
<dbReference type="RefSeq" id="WP_379716984.1">
    <property type="nucleotide sequence ID" value="NZ_JBHTBS010000042.1"/>
</dbReference>